<dbReference type="EMBL" id="GFPF01002336">
    <property type="protein sequence ID" value="MAA13482.1"/>
    <property type="molecule type" value="Transcribed_RNA"/>
</dbReference>
<reference evidence="1" key="1">
    <citation type="journal article" date="2017" name="Parasit. Vectors">
        <title>Sialotranscriptomics of Rhipicephalus zambeziensis reveals intricate expression profiles of secretory proteins and suggests tight temporal transcriptional regulation during blood-feeding.</title>
        <authorList>
            <person name="de Castro M.H."/>
            <person name="de Klerk D."/>
            <person name="Pienaar R."/>
            <person name="Rees D.J.G."/>
            <person name="Mans B.J."/>
        </authorList>
    </citation>
    <scope>NUCLEOTIDE SEQUENCE</scope>
    <source>
        <tissue evidence="1">Salivary glands</tissue>
    </source>
</reference>
<proteinExistence type="predicted"/>
<name>A0A224YI33_9ACAR</name>
<organism evidence="1">
    <name type="scientific">Rhipicephalus zambeziensis</name>
    <dbReference type="NCBI Taxonomy" id="60191"/>
    <lineage>
        <taxon>Eukaryota</taxon>
        <taxon>Metazoa</taxon>
        <taxon>Ecdysozoa</taxon>
        <taxon>Arthropoda</taxon>
        <taxon>Chelicerata</taxon>
        <taxon>Arachnida</taxon>
        <taxon>Acari</taxon>
        <taxon>Parasitiformes</taxon>
        <taxon>Ixodida</taxon>
        <taxon>Ixodoidea</taxon>
        <taxon>Ixodidae</taxon>
        <taxon>Rhipicephalinae</taxon>
        <taxon>Rhipicephalus</taxon>
        <taxon>Rhipicephalus</taxon>
    </lineage>
</organism>
<dbReference type="AlphaFoldDB" id="A0A224YI33"/>
<protein>
    <submittedName>
        <fullName evidence="1">Uncharacterized protein</fullName>
    </submittedName>
</protein>
<accession>A0A224YI33</accession>
<evidence type="ECO:0000313" key="1">
    <source>
        <dbReference type="EMBL" id="MAA13482.1"/>
    </source>
</evidence>
<sequence>MVHPDIMWSSVKSKRKESARLLEGATCFTFTIIRDIRQASSKFYIVPQQSRVIRSKTANTKNYSDKFKLHSTIIQRLHTTRVNMKRNSGSLSDKHARHIKARMTAC</sequence>